<reference evidence="1 2" key="1">
    <citation type="submission" date="2015-08" db="EMBL/GenBank/DDBJ databases">
        <title>Genomes of Paenibacillus riograndensis.</title>
        <authorList>
            <person name="Sant'Anna F.H."/>
            <person name="Souza R."/>
            <person name="Ambrosini A."/>
            <person name="Bach E."/>
            <person name="Fernandes G."/>
            <person name="Balsanelli E."/>
            <person name="Baura V.A."/>
            <person name="Pedrosa F.O."/>
            <person name="Souza E.M."/>
            <person name="Passaglia L."/>
        </authorList>
    </citation>
    <scope>NUCLEOTIDE SEQUENCE [LARGE SCALE GENOMIC DNA]</scope>
    <source>
        <strain evidence="1 2">CAS34</strain>
    </source>
</reference>
<dbReference type="PATRIC" id="fig|483937.3.peg.3040"/>
<evidence type="ECO:0000313" key="1">
    <source>
        <dbReference type="EMBL" id="KWX78151.1"/>
    </source>
</evidence>
<keyword evidence="2" id="KW-1185">Reference proteome</keyword>
<protein>
    <submittedName>
        <fullName evidence="1">Uncharacterized protein</fullName>
    </submittedName>
</protein>
<organism evidence="1 2">
    <name type="scientific">Paenibacillus riograndensis</name>
    <dbReference type="NCBI Taxonomy" id="483937"/>
    <lineage>
        <taxon>Bacteria</taxon>
        <taxon>Bacillati</taxon>
        <taxon>Bacillota</taxon>
        <taxon>Bacilli</taxon>
        <taxon>Bacillales</taxon>
        <taxon>Paenibacillaceae</taxon>
        <taxon>Paenibacillus</taxon>
        <taxon>Paenibacillus sonchi group</taxon>
    </lineage>
</organism>
<name>A0A132U3L5_9BACL</name>
<evidence type="ECO:0000313" key="2">
    <source>
        <dbReference type="Proteomes" id="UP000070475"/>
    </source>
</evidence>
<dbReference type="AlphaFoldDB" id="A0A132U3L5"/>
<accession>A0A132U3L5</accession>
<dbReference type="Proteomes" id="UP000070475">
    <property type="component" value="Unassembled WGS sequence"/>
</dbReference>
<dbReference type="EMBL" id="LIRB01000121">
    <property type="protein sequence ID" value="KWX78151.1"/>
    <property type="molecule type" value="Genomic_DNA"/>
</dbReference>
<gene>
    <name evidence="1" type="ORF">AMQ84_10510</name>
</gene>
<comment type="caution">
    <text evidence="1">The sequence shown here is derived from an EMBL/GenBank/DDBJ whole genome shotgun (WGS) entry which is preliminary data.</text>
</comment>
<sequence>MVSTKLFNQNGLDIALFNAEGKLSLMEACFFVGKYCNRFYSGKRMDILQANKMPGNYGLGVFA</sequence>
<proteinExistence type="predicted"/>